<accession>A0ABX6SZJ5</accession>
<gene>
    <name evidence="2" type="ORF">H9L15_13530</name>
</gene>
<reference evidence="2 3" key="1">
    <citation type="submission" date="2020-08" db="EMBL/GenBank/DDBJ databases">
        <title>Genome sequence of Sphingomonas daechungensis KACC 18115T.</title>
        <authorList>
            <person name="Hyun D.-W."/>
            <person name="Bae J.-W."/>
        </authorList>
    </citation>
    <scope>NUCLEOTIDE SEQUENCE [LARGE SCALE GENOMIC DNA]</scope>
    <source>
        <strain evidence="2 3">KACC 18115</strain>
    </source>
</reference>
<evidence type="ECO:0000313" key="3">
    <source>
        <dbReference type="Proteomes" id="UP000516134"/>
    </source>
</evidence>
<sequence>MDWKGIGYLTSIASVVFLGAVAWPGPEEPDWVLPALIAGMVLSILGMGFRYMSHLQERREIREAKAEARRS</sequence>
<keyword evidence="3" id="KW-1185">Reference proteome</keyword>
<keyword evidence="1" id="KW-1133">Transmembrane helix</keyword>
<keyword evidence="1" id="KW-0472">Membrane</keyword>
<evidence type="ECO:0000256" key="1">
    <source>
        <dbReference type="SAM" id="Phobius"/>
    </source>
</evidence>
<dbReference type="Proteomes" id="UP000516134">
    <property type="component" value="Chromosome"/>
</dbReference>
<feature type="transmembrane region" description="Helical" evidence="1">
    <location>
        <begin position="31"/>
        <end position="52"/>
    </location>
</feature>
<organism evidence="2 3">
    <name type="scientific">Sphingomonas daechungensis</name>
    <dbReference type="NCBI Taxonomy" id="1176646"/>
    <lineage>
        <taxon>Bacteria</taxon>
        <taxon>Pseudomonadati</taxon>
        <taxon>Pseudomonadota</taxon>
        <taxon>Alphaproteobacteria</taxon>
        <taxon>Sphingomonadales</taxon>
        <taxon>Sphingomonadaceae</taxon>
        <taxon>Sphingomonas</taxon>
    </lineage>
</organism>
<evidence type="ECO:0000313" key="2">
    <source>
        <dbReference type="EMBL" id="QNP42994.1"/>
    </source>
</evidence>
<dbReference type="RefSeq" id="WP_187714425.1">
    <property type="nucleotide sequence ID" value="NZ_CP060780.1"/>
</dbReference>
<protein>
    <submittedName>
        <fullName evidence="2">Uncharacterized protein</fullName>
    </submittedName>
</protein>
<name>A0ABX6SZJ5_9SPHN</name>
<proteinExistence type="predicted"/>
<keyword evidence="1" id="KW-0812">Transmembrane</keyword>
<dbReference type="EMBL" id="CP060780">
    <property type="protein sequence ID" value="QNP42994.1"/>
    <property type="molecule type" value="Genomic_DNA"/>
</dbReference>
<feature type="transmembrane region" description="Helical" evidence="1">
    <location>
        <begin position="7"/>
        <end position="25"/>
    </location>
</feature>